<evidence type="ECO:0000313" key="2">
    <source>
        <dbReference type="EMBL" id="EBQ2252443.1"/>
    </source>
</evidence>
<proteinExistence type="predicted"/>
<feature type="transmembrane region" description="Helical" evidence="1">
    <location>
        <begin position="6"/>
        <end position="21"/>
    </location>
</feature>
<dbReference type="EMBL" id="AAGOHL010000056">
    <property type="protein sequence ID" value="EBQ2252443.1"/>
    <property type="molecule type" value="Genomic_DNA"/>
</dbReference>
<protein>
    <submittedName>
        <fullName evidence="2">GntP family permease</fullName>
    </submittedName>
</protein>
<dbReference type="GO" id="GO:0015128">
    <property type="term" value="F:gluconate transmembrane transporter activity"/>
    <property type="evidence" value="ECO:0007669"/>
    <property type="project" value="InterPro"/>
</dbReference>
<dbReference type="InterPro" id="IPR003474">
    <property type="entry name" value="Glcn_transporter"/>
</dbReference>
<dbReference type="AlphaFoldDB" id="A0A5U4X627"/>
<comment type="caution">
    <text evidence="2">The sequence shown here is derived from an EMBL/GenBank/DDBJ whole genome shotgun (WGS) entry which is preliminary data.</text>
</comment>
<keyword evidence="1" id="KW-0812">Transmembrane</keyword>
<reference evidence="2" key="1">
    <citation type="submission" date="2018-07" db="EMBL/GenBank/DDBJ databases">
        <authorList>
            <consortium name="GenomeTrakr network: Whole genome sequencing for foodborne pathogen traceback"/>
        </authorList>
    </citation>
    <scope>NUCLEOTIDE SEQUENCE</scope>
    <source>
        <strain evidence="2">CFSAN032048</strain>
    </source>
</reference>
<dbReference type="PANTHER" id="PTHR30354:SF23">
    <property type="entry name" value="GNTP FAMILY PERMEASE"/>
    <property type="match status" value="1"/>
</dbReference>
<gene>
    <name evidence="2" type="ORF">AXT19_14255</name>
</gene>
<organism evidence="2">
    <name type="scientific">Salmonella enterica I</name>
    <dbReference type="NCBI Taxonomy" id="59201"/>
    <lineage>
        <taxon>Bacteria</taxon>
        <taxon>Pseudomonadati</taxon>
        <taxon>Pseudomonadota</taxon>
        <taxon>Gammaproteobacteria</taxon>
        <taxon>Enterobacterales</taxon>
        <taxon>Enterobacteriaceae</taxon>
        <taxon>Salmonella</taxon>
    </lineage>
</organism>
<feature type="transmembrane region" description="Helical" evidence="1">
    <location>
        <begin position="58"/>
        <end position="77"/>
    </location>
</feature>
<dbReference type="Pfam" id="PF02447">
    <property type="entry name" value="GntP_permease"/>
    <property type="match status" value="1"/>
</dbReference>
<evidence type="ECO:0000256" key="1">
    <source>
        <dbReference type="SAM" id="Phobius"/>
    </source>
</evidence>
<dbReference type="PANTHER" id="PTHR30354">
    <property type="entry name" value="GNT FAMILY GLUCONATE TRANSPORTER"/>
    <property type="match status" value="1"/>
</dbReference>
<sequence length="171" mass="16748">MTSISTLGAIAALVVAIVLILRKVSPAYGMMAGALVGGLIGGADLLQTVSLMVSGAQGIVNAVLRILAAGVLAGVLIESGAANTIAETIVRKVGETRALLALAIATLCLTAVGVFIDVAVITVAPIALSIARNAGLSKSAILLAMVGGGKAGNVMSPNPNAIAASDAFHVP</sequence>
<feature type="transmembrane region" description="Helical" evidence="1">
    <location>
        <begin position="98"/>
        <end position="128"/>
    </location>
</feature>
<name>A0A5U4X627_SALET</name>
<dbReference type="GO" id="GO:0005886">
    <property type="term" value="C:plasma membrane"/>
    <property type="evidence" value="ECO:0007669"/>
    <property type="project" value="TreeGrafter"/>
</dbReference>
<keyword evidence="1" id="KW-1133">Transmembrane helix</keyword>
<feature type="transmembrane region" description="Helical" evidence="1">
    <location>
        <begin position="28"/>
        <end position="46"/>
    </location>
</feature>
<feature type="non-terminal residue" evidence="2">
    <location>
        <position position="171"/>
    </location>
</feature>
<accession>A0A5U4X627</accession>
<keyword evidence="1" id="KW-0472">Membrane</keyword>